<sequence length="682" mass="75593">MEGDSFLLDYEDGRGLMDSIGGQFNDSRPFDQDVDLNSPAGDGAPDFVVDSWMDNDPPWNFGVQDPTVRSMAFYPPHGHNPLPPPSAFNDWRSNPPIPSEADTVPHDSGYCGSRALNLETFSSCSREYGNASVSGVDNIFSLSLTGPAGEAPETLQYTAQAPQSDQRGVEQATNSSPWFCSICNDTLKSKSEFNKHKQRHDKPHRCTHTDCPKSTDGFASHGDLVRHRKTVHKEYNLGTPTFRCPHDGCATKDTKIWPRADNFRSHLDRVHKICVNRDDDLSQYYANFVSPPTAQPEESLDQPTSSSRYGVSHGPHSVPETPILSGMATHFAPPTGMPTDDELLQSPPPPPITAPQGFQPTGCPTPGYHTIGEPPKTPISRSRVDMLEIPQTIWRPIKKCDSESPRIPTSSTSSLPSQNASSPITRPQPIQAKTELSLPTKENKDHGHYEAILSTIPGDILDALLEKKAKSAERSRESSSTPSKSDTTCPTCKKNFDMPCKLRKHMKRHDKPYGCTRPLCDKTFGSKNDWKRHESSQHGQPEVWWCDSGCSQFFQSRDEFKSHLSNTHDISCATTIDTRAAKGQLHGHFWCGFCCTAVNGESLRPRSPAGTYTDPRFDHIDDHYMGRNNLPRQVTSNWKNAQASPSHRAVVKRSVSPPSLKRKGSSNLQSPRPKHSGGNYQK</sequence>
<accession>A0ACC0V218</accession>
<dbReference type="EMBL" id="CM047943">
    <property type="protein sequence ID" value="KAI9899960.1"/>
    <property type="molecule type" value="Genomic_DNA"/>
</dbReference>
<dbReference type="Proteomes" id="UP001163324">
    <property type="component" value="Chromosome 4"/>
</dbReference>
<name>A0ACC0V218_9HYPO</name>
<organism evidence="1 2">
    <name type="scientific">Trichothecium roseum</name>
    <dbReference type="NCBI Taxonomy" id="47278"/>
    <lineage>
        <taxon>Eukaryota</taxon>
        <taxon>Fungi</taxon>
        <taxon>Dikarya</taxon>
        <taxon>Ascomycota</taxon>
        <taxon>Pezizomycotina</taxon>
        <taxon>Sordariomycetes</taxon>
        <taxon>Hypocreomycetidae</taxon>
        <taxon>Hypocreales</taxon>
        <taxon>Hypocreales incertae sedis</taxon>
        <taxon>Trichothecium</taxon>
    </lineage>
</organism>
<evidence type="ECO:0000313" key="2">
    <source>
        <dbReference type="Proteomes" id="UP001163324"/>
    </source>
</evidence>
<proteinExistence type="predicted"/>
<protein>
    <submittedName>
        <fullName evidence="1">Uncharacterized protein</fullName>
    </submittedName>
</protein>
<keyword evidence="2" id="KW-1185">Reference proteome</keyword>
<evidence type="ECO:0000313" key="1">
    <source>
        <dbReference type="EMBL" id="KAI9899960.1"/>
    </source>
</evidence>
<reference evidence="1" key="1">
    <citation type="submission" date="2022-10" db="EMBL/GenBank/DDBJ databases">
        <title>Complete Genome of Trichothecium roseum strain YXFP-22015, a Plant Pathogen Isolated from Citrus.</title>
        <authorList>
            <person name="Wang Y."/>
            <person name="Zhu L."/>
        </authorList>
    </citation>
    <scope>NUCLEOTIDE SEQUENCE</scope>
    <source>
        <strain evidence="1">YXFP-22015</strain>
    </source>
</reference>
<gene>
    <name evidence="1" type="ORF">N3K66_004222</name>
</gene>
<comment type="caution">
    <text evidence="1">The sequence shown here is derived from an EMBL/GenBank/DDBJ whole genome shotgun (WGS) entry which is preliminary data.</text>
</comment>